<feature type="chain" id="PRO_5040384435" evidence="1">
    <location>
        <begin position="25"/>
        <end position="156"/>
    </location>
</feature>
<dbReference type="Proteomes" id="UP000772434">
    <property type="component" value="Unassembled WGS sequence"/>
</dbReference>
<dbReference type="AlphaFoldDB" id="A0A9P5UAC9"/>
<reference evidence="2" key="1">
    <citation type="submission" date="2020-11" db="EMBL/GenBank/DDBJ databases">
        <authorList>
            <consortium name="DOE Joint Genome Institute"/>
            <person name="Ahrendt S."/>
            <person name="Riley R."/>
            <person name="Andreopoulos W."/>
            <person name="Labutti K."/>
            <person name="Pangilinan J."/>
            <person name="Ruiz-Duenas F.J."/>
            <person name="Barrasa J.M."/>
            <person name="Sanchez-Garcia M."/>
            <person name="Camarero S."/>
            <person name="Miyauchi S."/>
            <person name="Serrano A."/>
            <person name="Linde D."/>
            <person name="Babiker R."/>
            <person name="Drula E."/>
            <person name="Ayuso-Fernandez I."/>
            <person name="Pacheco R."/>
            <person name="Padilla G."/>
            <person name="Ferreira P."/>
            <person name="Barriuso J."/>
            <person name="Kellner H."/>
            <person name="Castanera R."/>
            <person name="Alfaro M."/>
            <person name="Ramirez L."/>
            <person name="Pisabarro A.G."/>
            <person name="Kuo A."/>
            <person name="Tritt A."/>
            <person name="Lipzen A."/>
            <person name="He G."/>
            <person name="Yan M."/>
            <person name="Ng V."/>
            <person name="Cullen D."/>
            <person name="Martin F."/>
            <person name="Rosso M.-N."/>
            <person name="Henrissat B."/>
            <person name="Hibbett D."/>
            <person name="Martinez A.T."/>
            <person name="Grigoriev I.V."/>
        </authorList>
    </citation>
    <scope>NUCLEOTIDE SEQUENCE</scope>
    <source>
        <strain evidence="2">AH 40177</strain>
    </source>
</reference>
<organism evidence="2 3">
    <name type="scientific">Rhodocollybia butyracea</name>
    <dbReference type="NCBI Taxonomy" id="206335"/>
    <lineage>
        <taxon>Eukaryota</taxon>
        <taxon>Fungi</taxon>
        <taxon>Dikarya</taxon>
        <taxon>Basidiomycota</taxon>
        <taxon>Agaricomycotina</taxon>
        <taxon>Agaricomycetes</taxon>
        <taxon>Agaricomycetidae</taxon>
        <taxon>Agaricales</taxon>
        <taxon>Marasmiineae</taxon>
        <taxon>Omphalotaceae</taxon>
        <taxon>Rhodocollybia</taxon>
    </lineage>
</organism>
<name>A0A9P5UAC9_9AGAR</name>
<feature type="signal peptide" evidence="1">
    <location>
        <begin position="1"/>
        <end position="24"/>
    </location>
</feature>
<keyword evidence="3" id="KW-1185">Reference proteome</keyword>
<proteinExistence type="predicted"/>
<evidence type="ECO:0000313" key="2">
    <source>
        <dbReference type="EMBL" id="KAF9071926.1"/>
    </source>
</evidence>
<accession>A0A9P5UAC9</accession>
<comment type="caution">
    <text evidence="2">The sequence shown here is derived from an EMBL/GenBank/DDBJ whole genome shotgun (WGS) entry which is preliminary data.</text>
</comment>
<evidence type="ECO:0000313" key="3">
    <source>
        <dbReference type="Proteomes" id="UP000772434"/>
    </source>
</evidence>
<dbReference type="EMBL" id="JADNRY010000028">
    <property type="protein sequence ID" value="KAF9071926.1"/>
    <property type="molecule type" value="Genomic_DNA"/>
</dbReference>
<protein>
    <submittedName>
        <fullName evidence="2">Uncharacterized protein</fullName>
    </submittedName>
</protein>
<gene>
    <name evidence="2" type="ORF">BDP27DRAFT_1445945</name>
</gene>
<sequence>MRTSFPSLVLYALVAVATFNCVLAVPVGWGIGFEIPKFTSSSDTEKIVIIGLNAMDKEQARLEVSPVTKPNVKPEMDSAPAYGSTKGKFVTDFPINCVLDLYKIEKKPKVGRVPTDRDRIRGPRKANTFFTAVWDGGVFDKMVATCYGTDVKFKWE</sequence>
<keyword evidence="1" id="KW-0732">Signal</keyword>
<evidence type="ECO:0000256" key="1">
    <source>
        <dbReference type="SAM" id="SignalP"/>
    </source>
</evidence>